<evidence type="ECO:0000313" key="9">
    <source>
        <dbReference type="Proteomes" id="UP001157006"/>
    </source>
</evidence>
<comment type="subcellular location">
    <subcellularLocation>
        <location evidence="1">Membrane</location>
    </subcellularLocation>
</comment>
<evidence type="ECO:0000256" key="3">
    <source>
        <dbReference type="ARBA" id="ARBA00022989"/>
    </source>
</evidence>
<reference evidence="8 9" key="1">
    <citation type="submission" date="2023-01" db="EMBL/GenBank/DDBJ databases">
        <authorList>
            <person name="Kreplak J."/>
        </authorList>
    </citation>
    <scope>NUCLEOTIDE SEQUENCE [LARGE SCALE GENOMIC DNA]</scope>
</reference>
<evidence type="ECO:0000256" key="6">
    <source>
        <dbReference type="SAM" id="MobiDB-lite"/>
    </source>
</evidence>
<dbReference type="AlphaFoldDB" id="A0AAV0YYD8"/>
<organism evidence="8 9">
    <name type="scientific">Vicia faba</name>
    <name type="common">Broad bean</name>
    <name type="synonym">Faba vulgaris</name>
    <dbReference type="NCBI Taxonomy" id="3906"/>
    <lineage>
        <taxon>Eukaryota</taxon>
        <taxon>Viridiplantae</taxon>
        <taxon>Streptophyta</taxon>
        <taxon>Embryophyta</taxon>
        <taxon>Tracheophyta</taxon>
        <taxon>Spermatophyta</taxon>
        <taxon>Magnoliopsida</taxon>
        <taxon>eudicotyledons</taxon>
        <taxon>Gunneridae</taxon>
        <taxon>Pentapetalae</taxon>
        <taxon>rosids</taxon>
        <taxon>fabids</taxon>
        <taxon>Fabales</taxon>
        <taxon>Fabaceae</taxon>
        <taxon>Papilionoideae</taxon>
        <taxon>50 kb inversion clade</taxon>
        <taxon>NPAAA clade</taxon>
        <taxon>Hologalegina</taxon>
        <taxon>IRL clade</taxon>
        <taxon>Fabeae</taxon>
        <taxon>Vicia</taxon>
    </lineage>
</organism>
<feature type="region of interest" description="Disordered" evidence="6">
    <location>
        <begin position="160"/>
        <end position="186"/>
    </location>
</feature>
<evidence type="ECO:0000259" key="7">
    <source>
        <dbReference type="PROSITE" id="PS51775"/>
    </source>
</evidence>
<dbReference type="GO" id="GO:0016020">
    <property type="term" value="C:membrane"/>
    <property type="evidence" value="ECO:0007669"/>
    <property type="project" value="UniProtKB-SubCell"/>
</dbReference>
<keyword evidence="3" id="KW-1133">Transmembrane helix</keyword>
<keyword evidence="9" id="KW-1185">Reference proteome</keyword>
<name>A0AAV0YYD8_VICFA</name>
<dbReference type="PANTHER" id="PTHR31422">
    <property type="entry name" value="BNAANNG28530D PROTEIN"/>
    <property type="match status" value="1"/>
</dbReference>
<feature type="coiled-coil region" evidence="5">
    <location>
        <begin position="337"/>
        <end position="364"/>
    </location>
</feature>
<evidence type="ECO:0000256" key="2">
    <source>
        <dbReference type="ARBA" id="ARBA00022692"/>
    </source>
</evidence>
<dbReference type="EMBL" id="OX451736">
    <property type="protein sequence ID" value="CAI8589527.1"/>
    <property type="molecule type" value="Genomic_DNA"/>
</dbReference>
<dbReference type="GO" id="GO:0080115">
    <property type="term" value="F:myosin XI tail binding"/>
    <property type="evidence" value="ECO:0007669"/>
    <property type="project" value="UniProtKB-ARBA"/>
</dbReference>
<dbReference type="PANTHER" id="PTHR31422:SF1">
    <property type="entry name" value="GTD-BINDING DOMAIN-CONTAINING PROTEIN"/>
    <property type="match status" value="1"/>
</dbReference>
<evidence type="ECO:0000256" key="5">
    <source>
        <dbReference type="SAM" id="Coils"/>
    </source>
</evidence>
<evidence type="ECO:0000256" key="1">
    <source>
        <dbReference type="ARBA" id="ARBA00004370"/>
    </source>
</evidence>
<protein>
    <recommendedName>
        <fullName evidence="7">GTD-binding domain-containing protein</fullName>
    </recommendedName>
</protein>
<gene>
    <name evidence="8" type="ORF">VFH_I397000</name>
</gene>
<keyword evidence="5" id="KW-0175">Coiled coil</keyword>
<accession>A0AAV0YYD8</accession>
<proteinExistence type="predicted"/>
<sequence>MAQTSLIGRTRSEVTVLGGTETLGFQGQLLQKLYAELDEEREASATAAIEAMDMILRLQGEKARVEMEASQFKRMTEEMIDHAEATFEAYEQLMYDKEMETASLKFQLQAYKNKLVSLGRDLNATEFQYVHSNTTDQTSIKAMRRLKSFPSTPIEKIMTLSESNAHKTERSPSPAPVSSDQEPSLDCGSGTINSYWNKIKMLHAQARLISDRNNIGENLKSRGGRSCSIFSKAYDVFEVPEATVKHEVRRRHEKRNSLADTILTKPESVFEGMIESPLKHDADKQKGTVTSVGQKKERMGVDCNSQAEVRQIIARLQRQKTSRRYQEVTSEFELGDNEEQLRLLREIKSELKLIQSEMRSLKAKNVTPVDHAVSLSLLKEAMVHFWI</sequence>
<dbReference type="Proteomes" id="UP001157006">
    <property type="component" value="Chromosome 1L"/>
</dbReference>
<keyword evidence="2" id="KW-0812">Transmembrane</keyword>
<dbReference type="InterPro" id="IPR007656">
    <property type="entry name" value="GTD-bd"/>
</dbReference>
<dbReference type="Pfam" id="PF04576">
    <property type="entry name" value="Zein-binding"/>
    <property type="match status" value="1"/>
</dbReference>
<evidence type="ECO:0000313" key="8">
    <source>
        <dbReference type="EMBL" id="CAI8589527.1"/>
    </source>
</evidence>
<feature type="domain" description="GTD-binding" evidence="7">
    <location>
        <begin position="14"/>
        <end position="112"/>
    </location>
</feature>
<keyword evidence="4" id="KW-0472">Membrane</keyword>
<evidence type="ECO:0000256" key="4">
    <source>
        <dbReference type="ARBA" id="ARBA00023136"/>
    </source>
</evidence>
<dbReference type="PROSITE" id="PS51775">
    <property type="entry name" value="GTD_BINDING"/>
    <property type="match status" value="1"/>
</dbReference>